<dbReference type="InterPro" id="IPR043161">
    <property type="entry name" value="DOCK_C_lobe_A"/>
</dbReference>
<evidence type="ECO:0000313" key="3">
    <source>
        <dbReference type="EMBL" id="KAE8302006.1"/>
    </source>
</evidence>
<dbReference type="GO" id="GO:0035023">
    <property type="term" value="P:regulation of Rho protein signal transduction"/>
    <property type="evidence" value="ECO:0000318"/>
    <property type="project" value="GO_Central"/>
</dbReference>
<dbReference type="GO" id="GO:0007264">
    <property type="term" value="P:small GTPase-mediated signal transduction"/>
    <property type="evidence" value="ECO:0007669"/>
    <property type="project" value="InterPro"/>
</dbReference>
<dbReference type="InterPro" id="IPR026791">
    <property type="entry name" value="DOCK"/>
</dbReference>
<organism evidence="3 4">
    <name type="scientific">Giardia intestinalis (strain ATCC 50803 / WB clone C6)</name>
    <name type="common">Giardia lamblia</name>
    <dbReference type="NCBI Taxonomy" id="184922"/>
    <lineage>
        <taxon>Eukaryota</taxon>
        <taxon>Metamonada</taxon>
        <taxon>Diplomonadida</taxon>
        <taxon>Hexamitidae</taxon>
        <taxon>Giardiinae</taxon>
        <taxon>Giardia</taxon>
    </lineage>
</organism>
<gene>
    <name evidence="3" type="ORF">GL50803_00114209</name>
</gene>
<dbReference type="Proteomes" id="UP000001548">
    <property type="component" value="Unassembled WGS sequence"/>
</dbReference>
<feature type="compositionally biased region" description="Basic residues" evidence="2">
    <location>
        <begin position="1934"/>
        <end position="1944"/>
    </location>
</feature>
<protein>
    <submittedName>
        <fullName evidence="3">Uncharacterized protein</fullName>
    </submittedName>
</protein>
<dbReference type="OMA" id="RCIEMIN"/>
<dbReference type="Gene3D" id="2.60.40.150">
    <property type="entry name" value="C2 domain"/>
    <property type="match status" value="1"/>
</dbReference>
<dbReference type="PROSITE" id="PS51650">
    <property type="entry name" value="C2_DOCK"/>
    <property type="match status" value="1"/>
</dbReference>
<sequence length="3123" mass="347898">MLPTLFVKVDNAQKWSTTDIKQPIESEVLDVDMVRRVLGRAFDLSKCPPKPTIMHVASSALCRDPVPSSVLTRYEQLSDPPILLRSVIELLTRKSAICVWPRPNPSINCVRFQLSASEMDELIAPQHSNNIHRATDAILSGQPAFLPVRYPSYSSGSLEALGDLSGYSMVPRSLRSPGGSRRPCLHLLIDITNVTYGDTNKQRYEPLWGSLAVYLRRTTDSKLTLHKVSESAHFDFTTKDVLSLMGHESSGRDVTAIAEASRLVELRFPLDCDYNLADLVLVMQLEQLWHNEHQTRHAIYSKIMSQEGKQSSKGAAREAAKMATASIIAASTASVVNTGGEKKTLFDTVGSNGSVVMTELQKKDQNSICSRAANVWKRAGAVRTPVAFGFASLDLSSLLLSPQPILDGVHKPSSDKLMQYILKSHAPILSGDKILITPLSRYNHGPAWHFVLLDQSYEDFLTNSEGFHELLEEHYREWLRKNIPEVHYIHASLTVQFLNLGVFHRSKSILTIFSELFSSTSLNPDMTINQTVARQRYLRKAYNSSVSSSSANDTPYFQGTDGMSYPTELAALLSGAADCSAPITADDLVRLLSTNSEANLARGIMDLEVGATSISQQATTAHGIVYSAELDNFFNKHAFLSPLNTGMFNNRMYLYMSKCYIRRKFTGNLLVRVELRDSDDLSSYTIIQSFYSRYTDNYNPTNAPSSSIFCSSVVQLTGYESSRVAQLGVNTVDLPLLLPSQLTCCAPHTKAAYFGTEFKLELPLVITEGMHFFFTIYSVNALHGDKQDRLVSLDDTILSHASSASGITLGASNFSTSMSTASTIYRSSRQPDSTTKSATTHRAVKNDAFTPIGYAYLPLQQFDSAHNRMYHLSADYLSLRVFETDLSSGYLSASPIGDRTSSHLVVKCTSQSSIFTQNVNVFQVLEQYSLIDQSISRATGSIAGTVASSGSSAYEIELSPLELSKLLTSLNARLQDLLEVLQKGEDPDLMVSLLHYLPVFITMHSTIQSRILLIREVTESSVVLTSMARGLSLLVLITRTFERDQPSSHDAALSYAQRILFSACVFRSKPQYDALLRDQTQYGKLVSPFLPLEPELNANKASRLERLENISKLQEPWKKVSTTSAYSLSFLLDSRTCFNNPVPSFYTKPCTDEVPSIVANAVYKSAYPETLSELTGFVEAALLHLDADTSLGAALQASWYSLQQIEKSLAFIFAETECTLEHRFYEALTPGGLLSPMSQSKSSPSDGANAYVPLSPLNSKQTPVLSSTKSPATVHTDADLLYLQSSLQRLLIILGRKMLVYIARTLDKAGVLPDVSRSIARVISVCHAFHYDTLGSVLTTCFCGQVLPTLVDTSWSYGEFKQFQIFTSIQDQIKDMHSTNFMWNTIEAETLASIETPEPVAKILTHCYKNIYYPFFSEMFSLGLPYIHFSYNQFRRYSKAGRIESEIAPVPPDNLVSIRELARAPEVRSDSVSSHALTNMATKQVLPPSSPTQRASSTSTPVPGSIVRTIPSAAIGGFSPPQTPVFPSTDKSSQPDKQRQDLFNSIERLTTEQLVPPLLKYFQEVLVHCLMRCDSATVQLIVMFMKELLLDIPFFTTDAFFGGWDKYTHHTAFLVRPVFYALIMTFTRVISLSYSADLPQAVGAAAITQRAEASVSVEERKVDLTYGESSDPSIPGLQAQDSANLRVAKIQSASMEPSNISTMSGTPNLQLGRLPTNIAATNAPDRAISTVIVRTVIHLILFALVYDRDVLSLTTTSLDHLATVCQCISMIPKYYSSDSLASSHFLSVGSMSFLDHHMANIYQAATRYEMDYIVKSSEFHSATDKMACLVGVYLRQLELLYSPSHISTSPQVDLAAIKSRHQRRPIKAKIFRNLFAKKRSASSTKGLGHNGELDLLETSTLATPSERQDRSPIRKSLFDSNATPPRSKNAFVTGRKRVSMRSKSKGGQLDKIPVQEASQDGVTGDYSDMDEFSALQASLLISSVRSSFRNSGRLGLLEASTESSILFDNQSDSTVFQLYTIADLATDTSANQALQKVDEQCIAHLGHIILVLGLSYFKRVFHQFRILISTIKGHGDYRRIISGGPFYPTLLGPDSLRHSPLATRELGNVQNSTVIKRKSIDPADKSSEQARQNTSFKRLEDVPNSHTLVCMIARMVWAVHLTIYNFIPCPLFTDQLRIKLLDYARDFVSGYKDYLYIDSRYSSIEPMFAYFNIYRVLFRLAMESRGALQNKSLAPAKDNNDDQHKKAVELAIEGKEKLYKKSVELVRMLLREESYRINRVNNVSLVQISTLFSSLVTNKNEYETMLIVIDDITRDSNALANISEKLRQILLDRNHINNMAFCINPHTGKQCYQLDYLLNLYFDQAELYFQQPEMRFEALHALFHLLLEHDRQIEAAHMAILMCSLISELTHREATISDSYDVELRYAIIPGLLISSKSSRSALLSPRSGSQALYQNIVDSPTISSVISQIPYRLEQIWLFRECIHDFRRILPGLTIQTEKDVIQRMFDQSASPFSLHDFFGHLATAGEIFLKSNYFWQASVVFSLLLQLHNKFGNINKAIEAAELYTKSIKQYLAGEQVTKSRMYLVSFHNFSEDVDVEEYIYCNNLSPDDFRLNLRTFYTAKYPDVIICGQGSRLDSDQIKAKTIRIANVTPITLIPGTDLTESILNRIQTSLLAYFSRIIGSTPASNQHHSHGLRNVAVNSTASAITEDSPLRPLSPVPRFSQQRLDAAGFNVHRYIALVLSYVCGATGPNYSSLDLKVRHPDIQKQGAHLYSFVFKYSYADTHEVDRRQDGKTAVYGQIDRYCFVPYAFPSYKTRQIVIGSYSNKIPPIVASAFRVLEKAAAITQHVQNKDPLGQIQLTLSGMLMAFVNKGPVHLAELFLKRIVPAEHNTMPKDLHSNRTQTPVLSNALSIGNLSIARVISQRAIEGTPQAQTLQVSITAESDTTQGRFSGAFGALYPGLPGTTVGAGASYDTLTRCSIRNDEPSMESRISRAYRTSGYLTCPDFSSNRESVASVAFSDGGLVIESNATCPESLLSSWEEFEPSEYLSISLKYMMDRIVLGLRYSTELCKHGMNEITLQKTLMQRCIEMINALKFYIDGWDYNPLIDQCVALASLLEIIS</sequence>
<dbReference type="VEuPathDB" id="GiardiaDB:GL50803_114209"/>
<feature type="region of interest" description="Disordered" evidence="2">
    <location>
        <begin position="1898"/>
        <end position="1960"/>
    </location>
</feature>
<comment type="caution">
    <text evidence="3">The sequence shown here is derived from an EMBL/GenBank/DDBJ whole genome shotgun (WGS) entry which is preliminary data.</text>
</comment>
<dbReference type="HOGENOM" id="CLU_225725_0_0_1"/>
<dbReference type="PANTHER" id="PTHR23317">
    <property type="entry name" value="DEDICATOR OF CYTOKINESIS DOCK"/>
    <property type="match status" value="1"/>
</dbReference>
<dbReference type="GO" id="GO:0005085">
    <property type="term" value="F:guanyl-nucleotide exchange factor activity"/>
    <property type="evidence" value="ECO:0000318"/>
    <property type="project" value="GO_Central"/>
</dbReference>
<comment type="similarity">
    <text evidence="1">Belongs to the DOCK family.</text>
</comment>
<dbReference type="InterPro" id="IPR035892">
    <property type="entry name" value="C2_domain_sf"/>
</dbReference>
<proteinExistence type="inferred from homology"/>
<evidence type="ECO:0000313" key="4">
    <source>
        <dbReference type="Proteomes" id="UP000001548"/>
    </source>
</evidence>
<dbReference type="EMBL" id="AACB03000004">
    <property type="protein sequence ID" value="KAE8302006.1"/>
    <property type="molecule type" value="Genomic_DNA"/>
</dbReference>
<feature type="compositionally biased region" description="Polar residues" evidence="2">
    <location>
        <begin position="1472"/>
        <end position="1482"/>
    </location>
</feature>
<dbReference type="Gene3D" id="1.25.40.410">
    <property type="match status" value="1"/>
</dbReference>
<evidence type="ECO:0000256" key="1">
    <source>
        <dbReference type="PROSITE-ProRule" id="PRU00983"/>
    </source>
</evidence>
<feature type="compositionally biased region" description="Polar residues" evidence="2">
    <location>
        <begin position="1491"/>
        <end position="1502"/>
    </location>
</feature>
<reference evidence="3 4" key="1">
    <citation type="journal article" date="2007" name="Science">
        <title>Genomic minimalism in the early diverging intestinal parasite Giardia lamblia.</title>
        <authorList>
            <person name="Morrison H.G."/>
            <person name="McArthur A.G."/>
            <person name="Gillin F.D."/>
            <person name="Aley S.B."/>
            <person name="Adam R.D."/>
            <person name="Olsen G.J."/>
            <person name="Best A.A."/>
            <person name="Cande W.Z."/>
            <person name="Chen F."/>
            <person name="Cipriano M.J."/>
            <person name="Davids B.J."/>
            <person name="Dawson S.C."/>
            <person name="Elmendorf H.G."/>
            <person name="Hehl A.B."/>
            <person name="Holder M.E."/>
            <person name="Huse S.M."/>
            <person name="Kim U.U."/>
            <person name="Lasek-Nesselquist E."/>
            <person name="Manning G."/>
            <person name="Nigam A."/>
            <person name="Nixon J.E."/>
            <person name="Palm D."/>
            <person name="Passamaneck N.E."/>
            <person name="Prabhu A."/>
            <person name="Reich C.I."/>
            <person name="Reiner D.S."/>
            <person name="Samuelson J."/>
            <person name="Svard S.G."/>
            <person name="Sogin M.L."/>
        </authorList>
    </citation>
    <scope>NUCLEOTIDE SEQUENCE [LARGE SCALE GENOMIC DNA]</scope>
    <source>
        <strain evidence="3 4">WB C6</strain>
    </source>
</reference>
<evidence type="ECO:0000256" key="2">
    <source>
        <dbReference type="SAM" id="MobiDB-lite"/>
    </source>
</evidence>
<name>D3KHS5_GIAIC</name>
<accession>D3KHS5</accession>
<keyword evidence="4" id="KW-1185">Reference proteome</keyword>
<dbReference type="PANTHER" id="PTHR23317:SF76">
    <property type="entry name" value="LD20667P"/>
    <property type="match status" value="1"/>
</dbReference>
<dbReference type="InterPro" id="IPR027007">
    <property type="entry name" value="C2_DOCK-type_domain"/>
</dbReference>
<feature type="region of interest" description="Disordered" evidence="2">
    <location>
        <begin position="1472"/>
        <end position="1538"/>
    </location>
</feature>